<dbReference type="InterPro" id="IPR001650">
    <property type="entry name" value="Helicase_C-like"/>
</dbReference>
<dbReference type="Gene3D" id="3.40.1350.10">
    <property type="match status" value="1"/>
</dbReference>
<accession>A0ABU4W7P9</accession>
<dbReference type="PROSITE" id="PS51194">
    <property type="entry name" value="HELICASE_CTER"/>
    <property type="match status" value="1"/>
</dbReference>
<dbReference type="SMART" id="SM00487">
    <property type="entry name" value="DEXDc"/>
    <property type="match status" value="1"/>
</dbReference>
<evidence type="ECO:0000256" key="1">
    <source>
        <dbReference type="ARBA" id="ARBA00022801"/>
    </source>
</evidence>
<dbReference type="InterPro" id="IPR038718">
    <property type="entry name" value="SNF2-like_sf"/>
</dbReference>
<protein>
    <submittedName>
        <fullName evidence="4">SNF2-related protein</fullName>
    </submittedName>
</protein>
<dbReference type="Gene3D" id="3.40.50.300">
    <property type="entry name" value="P-loop containing nucleotide triphosphate hydrolases"/>
    <property type="match status" value="1"/>
</dbReference>
<dbReference type="InterPro" id="IPR000330">
    <property type="entry name" value="SNF2_N"/>
</dbReference>
<dbReference type="InterPro" id="IPR011856">
    <property type="entry name" value="tRNA_endonuc-like_dom_sf"/>
</dbReference>
<dbReference type="SUPFAM" id="SSF52980">
    <property type="entry name" value="Restriction endonuclease-like"/>
    <property type="match status" value="1"/>
</dbReference>
<dbReference type="EMBL" id="JAVIKH010000002">
    <property type="protein sequence ID" value="MDX8335210.1"/>
    <property type="molecule type" value="Genomic_DNA"/>
</dbReference>
<dbReference type="InterPro" id="IPR007560">
    <property type="entry name" value="Restrct_endonuc_IV_Mrr"/>
</dbReference>
<dbReference type="RefSeq" id="WP_320312623.1">
    <property type="nucleotide sequence ID" value="NZ_JAVIKH010000002.1"/>
</dbReference>
<dbReference type="InterPro" id="IPR050496">
    <property type="entry name" value="SNF2_RAD54_helicase_repair"/>
</dbReference>
<dbReference type="InterPro" id="IPR014001">
    <property type="entry name" value="Helicase_ATP-bd"/>
</dbReference>
<evidence type="ECO:0000259" key="2">
    <source>
        <dbReference type="PROSITE" id="PS51192"/>
    </source>
</evidence>
<dbReference type="Gene3D" id="3.40.50.10810">
    <property type="entry name" value="Tandem AAA-ATPase domain"/>
    <property type="match status" value="1"/>
</dbReference>
<reference evidence="5" key="1">
    <citation type="submission" date="2023-07" db="EMBL/GenBank/DDBJ databases">
        <authorList>
            <person name="Colorado M.A."/>
            <person name="Villamil L.M."/>
            <person name="Melo J.F."/>
            <person name="Rodriguez J.A."/>
            <person name="Ruiz R.Y."/>
        </authorList>
    </citation>
    <scope>NUCLEOTIDE SEQUENCE [LARGE SCALE GENOMIC DNA]</scope>
    <source>
        <strain evidence="5">C33</strain>
    </source>
</reference>
<evidence type="ECO:0000313" key="5">
    <source>
        <dbReference type="Proteomes" id="UP001279681"/>
    </source>
</evidence>
<keyword evidence="1" id="KW-0378">Hydrolase</keyword>
<dbReference type="Pfam" id="PF00176">
    <property type="entry name" value="SNF2-rel_dom"/>
    <property type="match status" value="1"/>
</dbReference>
<dbReference type="InterPro" id="IPR011335">
    <property type="entry name" value="Restrct_endonuc-II-like"/>
</dbReference>
<dbReference type="PROSITE" id="PS51192">
    <property type="entry name" value="HELICASE_ATP_BIND_1"/>
    <property type="match status" value="1"/>
</dbReference>
<evidence type="ECO:0000313" key="4">
    <source>
        <dbReference type="EMBL" id="MDX8335210.1"/>
    </source>
</evidence>
<dbReference type="Pfam" id="PF00271">
    <property type="entry name" value="Helicase_C"/>
    <property type="match status" value="1"/>
</dbReference>
<dbReference type="InterPro" id="IPR049730">
    <property type="entry name" value="SNF2/RAD54-like_C"/>
</dbReference>
<organism evidence="4 5">
    <name type="scientific">Candidatus Cetobacterium colombiensis</name>
    <dbReference type="NCBI Taxonomy" id="3073100"/>
    <lineage>
        <taxon>Bacteria</taxon>
        <taxon>Fusobacteriati</taxon>
        <taxon>Fusobacteriota</taxon>
        <taxon>Fusobacteriia</taxon>
        <taxon>Fusobacteriales</taxon>
        <taxon>Fusobacteriaceae</taxon>
        <taxon>Cetobacterium</taxon>
    </lineage>
</organism>
<dbReference type="SUPFAM" id="SSF52540">
    <property type="entry name" value="P-loop containing nucleoside triphosphate hydrolases"/>
    <property type="match status" value="2"/>
</dbReference>
<dbReference type="Pfam" id="PF04471">
    <property type="entry name" value="Mrr_cat"/>
    <property type="match status" value="1"/>
</dbReference>
<comment type="caution">
    <text evidence="4">The sequence shown here is derived from an EMBL/GenBank/DDBJ whole genome shotgun (WGS) entry which is preliminary data.</text>
</comment>
<dbReference type="PANTHER" id="PTHR45629:SF7">
    <property type="entry name" value="DNA EXCISION REPAIR PROTEIN ERCC-6-RELATED"/>
    <property type="match status" value="1"/>
</dbReference>
<sequence length="1154" mass="135344">MALFNLISKIFKTQNLEEKYEFKNSYRDNIIEIEIYKDEKKIYLTEFNQKEYEYLLKTDIFQMNEEKNILELPYENIYVLDDETIEFFNLPKYFLGTLRIENDTNFLNRSGVKFKIEFVDTENRYQYKFKNLIIRERDGRRFFLKEKDFYLVQDIYLYNNDGEKNIVPTEQYKIVEKIRKLKEKKEILLGSDIQKIGDIDIVQNLELDFEEKDEKNMEIFPILKDVENSPEKEKIIDAFKKEFKNKRLQKIYTLKIDGEEHEVVLNNELLKALQVVKESEGIISKEKFIKKEGPIFSDERMNIENLDYNYGPRVKGLGYLNYRATPALNNSDTEWFSFEFPYIDTTDGEQIRLKPENLDYLEGLSNTNLNSEEEILVQLETEEGERSLFLKQRDLQNEILKLKNSFKEVLDFKKSKDLKNILNLLDENNWEGYAEYKGCYITPPESRESLLKLIEDKETEENQKVDNESEKEKVLLLKDNIEELEHTEDSSKVNIEYKYEKPDSLREEINLLPYQRDGVAMMQGLYTQSVINGVLLSDDMGLGKTLQILTFLAWLKEKKSDFRSIIVVPTSLITNWYNEDNNKKNQGEIQKFFKEKTFKVEILKGKLSNEILDRIKESNILILSYETLRINQIEFGKIEWDVMVCDEAQKIKNPTTLLTTAIKAQNVKFKIACSATPIENTILDLWCLVDFVKPGLLGSLKDFKKKYSVKDADDDTLEKINDELKSKLNKSFIRRTKDVLNSQGKEFPKKIVIYEHLKYSEEQKEKLNMLNQMKLDGASVLPLIGSMIMTCSHPKLIEKDDEIGSDLVKLETDSLKLFNVKKVLELVKEKNEKAIIFTKYRKMQKILSILVKEWFGFNPNIVNGDDTSDIRRKILDEYRNSSGFNVIILSPEAAGVGLNIVEANHVIHYTRHWNPAKEEQATDRAYRIGQKKDVYVYYPLVSQDECYGRLEFNTADEWIESTKFNFSKGSSPEEKLNRIILKKKKLLRDFFLAAPIDVDSDDFDEFKETEVKDNTILNIEHVDLLDWSYLEIIAILLMEKEYKGNGYLTKRSGDFGVDGLIEVGSNEAIAIQVKKSKNKVGKEALEEVLCGRKIYERELNLRIKKVVVITNSETTNSLNECNLENIDIIDRKRLSLLLQKYNITLDMIENFRKK</sequence>
<dbReference type="CDD" id="cd18793">
    <property type="entry name" value="SF2_C_SNF"/>
    <property type="match status" value="1"/>
</dbReference>
<proteinExistence type="predicted"/>
<feature type="domain" description="Helicase C-terminal" evidence="3">
    <location>
        <begin position="819"/>
        <end position="970"/>
    </location>
</feature>
<dbReference type="InterPro" id="IPR027417">
    <property type="entry name" value="P-loop_NTPase"/>
</dbReference>
<evidence type="ECO:0000259" key="3">
    <source>
        <dbReference type="PROSITE" id="PS51194"/>
    </source>
</evidence>
<dbReference type="SMART" id="SM00490">
    <property type="entry name" value="HELICc"/>
    <property type="match status" value="1"/>
</dbReference>
<dbReference type="Proteomes" id="UP001279681">
    <property type="component" value="Unassembled WGS sequence"/>
</dbReference>
<gene>
    <name evidence="4" type="ORF">RFV38_01675</name>
</gene>
<name>A0ABU4W7P9_9FUSO</name>
<feature type="domain" description="Helicase ATP-binding" evidence="2">
    <location>
        <begin position="525"/>
        <end position="695"/>
    </location>
</feature>
<keyword evidence="5" id="KW-1185">Reference proteome</keyword>
<dbReference type="PANTHER" id="PTHR45629">
    <property type="entry name" value="SNF2/RAD54 FAMILY MEMBER"/>
    <property type="match status" value="1"/>
</dbReference>